<evidence type="ECO:0000256" key="2">
    <source>
        <dbReference type="SAM" id="Coils"/>
    </source>
</evidence>
<evidence type="ECO:0000256" key="1">
    <source>
        <dbReference type="ARBA" id="ARBA00034117"/>
    </source>
</evidence>
<dbReference type="PROSITE" id="PS51756">
    <property type="entry name" value="LXG"/>
    <property type="match status" value="1"/>
</dbReference>
<keyword evidence="5" id="KW-1185">Reference proteome</keyword>
<dbReference type="AlphaFoldDB" id="A0A239ZPV6"/>
<evidence type="ECO:0000259" key="3">
    <source>
        <dbReference type="PROSITE" id="PS51756"/>
    </source>
</evidence>
<gene>
    <name evidence="4" type="ORF">SAMEA4384403_01761</name>
</gene>
<evidence type="ECO:0000313" key="5">
    <source>
        <dbReference type="Proteomes" id="UP000242084"/>
    </source>
</evidence>
<dbReference type="PANTHER" id="PTHR34976">
    <property type="entry name" value="RIBONUCLEASE YQCG-RELATED"/>
    <property type="match status" value="1"/>
</dbReference>
<name>A0A239ZPV6_9STAP</name>
<reference evidence="4 5" key="1">
    <citation type="submission" date="2017-06" db="EMBL/GenBank/DDBJ databases">
        <authorList>
            <consortium name="Pathogen Informatics"/>
        </authorList>
    </citation>
    <scope>NUCLEOTIDE SEQUENCE [LARGE SCALE GENOMIC DNA]</scope>
    <source>
        <strain evidence="4 5">NCTC13839</strain>
    </source>
</reference>
<dbReference type="InterPro" id="IPR051768">
    <property type="entry name" value="Bact_secretion_toxin"/>
</dbReference>
<feature type="domain" description="LXG" evidence="3">
    <location>
        <begin position="1"/>
        <end position="131"/>
    </location>
</feature>
<comment type="similarity">
    <text evidence="1">In the N-terminal section; belongs to the LXG family.</text>
</comment>
<organism evidence="4 5">
    <name type="scientific">Mammaliicoccus stepanovicii</name>
    <dbReference type="NCBI Taxonomy" id="643214"/>
    <lineage>
        <taxon>Bacteria</taxon>
        <taxon>Bacillati</taxon>
        <taxon>Bacillota</taxon>
        <taxon>Bacilli</taxon>
        <taxon>Bacillales</taxon>
        <taxon>Staphylococcaceae</taxon>
        <taxon>Mammaliicoccus</taxon>
    </lineage>
</organism>
<proteinExistence type="inferred from homology"/>
<dbReference type="PANTHER" id="PTHR34976:SF1">
    <property type="entry name" value="TOXIN BC_0920"/>
    <property type="match status" value="1"/>
</dbReference>
<dbReference type="KEGG" id="sste:SAMEA4384403_1761"/>
<dbReference type="Proteomes" id="UP000242084">
    <property type="component" value="Chromosome 1"/>
</dbReference>
<dbReference type="InterPro" id="IPR006829">
    <property type="entry name" value="LXG_dom"/>
</dbReference>
<evidence type="ECO:0000313" key="4">
    <source>
        <dbReference type="EMBL" id="SNV73037.1"/>
    </source>
</evidence>
<dbReference type="EMBL" id="LT906462">
    <property type="protein sequence ID" value="SNV73037.1"/>
    <property type="molecule type" value="Genomic_DNA"/>
</dbReference>
<keyword evidence="2" id="KW-0175">Coiled coil</keyword>
<dbReference type="Pfam" id="PF04740">
    <property type="entry name" value="LXG"/>
    <property type="match status" value="1"/>
</dbReference>
<feature type="coiled-coil region" evidence="2">
    <location>
        <begin position="82"/>
        <end position="123"/>
    </location>
</feature>
<sequence>MSIDMYLERSRNQATSVSALSKNINQGYGGLQEAVTQFVNEDTLKGKAYHSGKQFFSVVVVPLITSMKTLSDLTEEACETFVERYTSEVDSQSLKESELEEDIQELKLRITQLEDLNVGLKKHASNNRDAI</sequence>
<accession>A0A239ZPV6</accession>
<protein>
    <submittedName>
        <fullName evidence="4">Phage protein</fullName>
    </submittedName>
</protein>